<keyword evidence="3" id="KW-1185">Reference proteome</keyword>
<proteinExistence type="predicted"/>
<gene>
    <name evidence="2" type="ORF">ITX44_36200</name>
</gene>
<accession>A0ABS2U2U4</accession>
<dbReference type="RefSeq" id="WP_205363436.1">
    <property type="nucleotide sequence ID" value="NZ_JADKYB010000029.1"/>
</dbReference>
<evidence type="ECO:0000256" key="1">
    <source>
        <dbReference type="SAM" id="MobiDB-lite"/>
    </source>
</evidence>
<reference evidence="2 3" key="1">
    <citation type="submission" date="2021-01" db="EMBL/GenBank/DDBJ databases">
        <title>Streptomyces acididurans sp. nov., isolated from a peat swamp forest soil.</title>
        <authorList>
            <person name="Chantavorakit T."/>
            <person name="Duangmal K."/>
        </authorList>
    </citation>
    <scope>NUCLEOTIDE SEQUENCE [LARGE SCALE GENOMIC DNA]</scope>
    <source>
        <strain evidence="2 3">KK5PA1</strain>
    </source>
</reference>
<feature type="compositionally biased region" description="Low complexity" evidence="1">
    <location>
        <begin position="50"/>
        <end position="64"/>
    </location>
</feature>
<evidence type="ECO:0000313" key="2">
    <source>
        <dbReference type="EMBL" id="MBM9509904.1"/>
    </source>
</evidence>
<dbReference type="InterPro" id="IPR021373">
    <property type="entry name" value="DUF2993"/>
</dbReference>
<protein>
    <submittedName>
        <fullName evidence="2">DUF2993 domain-containing protein</fullName>
    </submittedName>
</protein>
<comment type="caution">
    <text evidence="2">The sequence shown here is derived from an EMBL/GenBank/DDBJ whole genome shotgun (WGS) entry which is preliminary data.</text>
</comment>
<feature type="region of interest" description="Disordered" evidence="1">
    <location>
        <begin position="50"/>
        <end position="93"/>
    </location>
</feature>
<dbReference type="EMBL" id="JADKYB010000029">
    <property type="protein sequence ID" value="MBM9509904.1"/>
    <property type="molecule type" value="Genomic_DNA"/>
</dbReference>
<dbReference type="Pfam" id="PF11209">
    <property type="entry name" value="LmeA"/>
    <property type="match status" value="1"/>
</dbReference>
<sequence>MADQHGTEAPIRTRGTLRESAARILRVGGGADPASGARGLVARVAALRGAGARPGGADDSAGAPETADGGGDGSGVADEGGPAGRPGRPRRRGRRVALIAGGTAAVLAGLSATADVTLEHVARHRIAQAATCKLRPTGPVSAGLDGTFAGLRLITGEVGTVKISAGDVRRDGIGMSVAAELHDVTTKGATSGGWARATIGYGQLRTHLGSAAAGLAPGPDGSGGLVLTGTFAGIPLPVTVRTRLTTDAGTLTVTPVVLSFFGQDIPLGRAATAPNATALARKLAPRTVSLPALPHGVSLTGAKATDEGLVLSLTLARSDGSSHSYTSGACGH</sequence>
<evidence type="ECO:0000313" key="3">
    <source>
        <dbReference type="Proteomes" id="UP000749040"/>
    </source>
</evidence>
<name>A0ABS2U2U4_9ACTN</name>
<organism evidence="2 3">
    <name type="scientific">Actinacidiphila acididurans</name>
    <dbReference type="NCBI Taxonomy" id="2784346"/>
    <lineage>
        <taxon>Bacteria</taxon>
        <taxon>Bacillati</taxon>
        <taxon>Actinomycetota</taxon>
        <taxon>Actinomycetes</taxon>
        <taxon>Kitasatosporales</taxon>
        <taxon>Streptomycetaceae</taxon>
        <taxon>Actinacidiphila</taxon>
    </lineage>
</organism>
<dbReference type="Proteomes" id="UP000749040">
    <property type="component" value="Unassembled WGS sequence"/>
</dbReference>